<reference evidence="5 6" key="1">
    <citation type="submission" date="2016-10" db="EMBL/GenBank/DDBJ databases">
        <authorList>
            <person name="Varghese N."/>
            <person name="Submissions S."/>
        </authorList>
    </citation>
    <scope>NUCLEOTIDE SEQUENCE [LARGE SCALE GENOMIC DNA]</scope>
    <source>
        <strain evidence="5 6">LMG 18378</strain>
    </source>
</reference>
<dbReference type="InterPro" id="IPR050810">
    <property type="entry name" value="Bact_Secretion_Sys_Channel"/>
</dbReference>
<feature type="domain" description="Type II/III secretion system secretin-like" evidence="3">
    <location>
        <begin position="216"/>
        <end position="376"/>
    </location>
</feature>
<accession>A0AAQ1KI86</accession>
<organism evidence="5 6">
    <name type="scientific">Pseudomonas citronellolis</name>
    <dbReference type="NCBI Taxonomy" id="53408"/>
    <lineage>
        <taxon>Bacteria</taxon>
        <taxon>Pseudomonadati</taxon>
        <taxon>Pseudomonadota</taxon>
        <taxon>Gammaproteobacteria</taxon>
        <taxon>Pseudomonadales</taxon>
        <taxon>Pseudomonadaceae</taxon>
        <taxon>Pseudomonas</taxon>
    </lineage>
</organism>
<feature type="signal peptide" evidence="2">
    <location>
        <begin position="1"/>
        <end position="32"/>
    </location>
</feature>
<evidence type="ECO:0000259" key="3">
    <source>
        <dbReference type="Pfam" id="PF00263"/>
    </source>
</evidence>
<evidence type="ECO:0000259" key="4">
    <source>
        <dbReference type="Pfam" id="PF13629"/>
    </source>
</evidence>
<dbReference type="Proteomes" id="UP000183385">
    <property type="component" value="Unassembled WGS sequence"/>
</dbReference>
<protein>
    <submittedName>
        <fullName evidence="5">Pilus assembly protein CpaC</fullName>
    </submittedName>
</protein>
<dbReference type="GO" id="GO:0009306">
    <property type="term" value="P:protein secretion"/>
    <property type="evidence" value="ECO:0007669"/>
    <property type="project" value="InterPro"/>
</dbReference>
<evidence type="ECO:0000313" key="5">
    <source>
        <dbReference type="EMBL" id="SFD42554.1"/>
    </source>
</evidence>
<dbReference type="GO" id="GO:0015627">
    <property type="term" value="C:type II protein secretion system complex"/>
    <property type="evidence" value="ECO:0007669"/>
    <property type="project" value="TreeGrafter"/>
</dbReference>
<dbReference type="PANTHER" id="PTHR30332">
    <property type="entry name" value="PROBABLE GENERAL SECRETION PATHWAY PROTEIN D"/>
    <property type="match status" value="1"/>
</dbReference>
<dbReference type="PRINTS" id="PR00811">
    <property type="entry name" value="BCTERIALGSPD"/>
</dbReference>
<dbReference type="RefSeq" id="WP_083426816.1">
    <property type="nucleotide sequence ID" value="NZ_FOLS01000025.1"/>
</dbReference>
<dbReference type="InterPro" id="IPR001775">
    <property type="entry name" value="GspD/PilQ"/>
</dbReference>
<evidence type="ECO:0000256" key="1">
    <source>
        <dbReference type="RuleBase" id="RU004003"/>
    </source>
</evidence>
<sequence length="422" mass="44032">MACNMGYRRPAGGVGVCLAGVMAWALLGSAQAAPKACEGLVQLPQKLVLALQQGAQQDQQLPLPIKRLAIGDPQIADVQLLDKRNFLVTGKAQGETSLLVWTGCPGDPLRAQVQVAGRSIRDVGATSDAVAAANLASQVQTDIRFVEVSRSKLKQASTSLVRRGSNLFMLGAPGSLSGISVGSDGGVTGNFGTSDSGFNVIWGGGSSKVLGFLNMLEGSGFAYTLARPSLVATSGQSASFLAGGEFPIPVPNGDNNNITIEYKEYGVRLTLTPTVMSTGRIALKVAPEVSELDFSAGIQTNGIAVPALNVRRTDTSVILADGESFVISGLISSNTVSNVDKFPGLGNLPVLGAFFRSSQLDKDDRELLMVVTPHLVQPLAANAALPKLPGEGLRKYDPGFGEFYFLENGQYDGRASASGMSQ</sequence>
<dbReference type="Pfam" id="PF00263">
    <property type="entry name" value="Secretin"/>
    <property type="match status" value="1"/>
</dbReference>
<evidence type="ECO:0000313" key="6">
    <source>
        <dbReference type="Proteomes" id="UP000183385"/>
    </source>
</evidence>
<keyword evidence="2" id="KW-0732">Signal</keyword>
<name>A0AAQ1KI86_9PSED</name>
<dbReference type="InterPro" id="IPR032789">
    <property type="entry name" value="T2SS-T3SS_pil_N"/>
</dbReference>
<comment type="caution">
    <text evidence="5">The sequence shown here is derived from an EMBL/GenBank/DDBJ whole genome shotgun (WGS) entry which is preliminary data.</text>
</comment>
<feature type="chain" id="PRO_5042953576" evidence="2">
    <location>
        <begin position="33"/>
        <end position="422"/>
    </location>
</feature>
<dbReference type="InterPro" id="IPR004846">
    <property type="entry name" value="T2SS/T3SS_dom"/>
</dbReference>
<dbReference type="PANTHER" id="PTHR30332:SF17">
    <property type="entry name" value="TYPE IV PILIATION SYSTEM PROTEIN DR_0774-RELATED"/>
    <property type="match status" value="1"/>
</dbReference>
<dbReference type="Pfam" id="PF13629">
    <property type="entry name" value="T2SS-T3SS_pil_N"/>
    <property type="match status" value="1"/>
</dbReference>
<proteinExistence type="inferred from homology"/>
<feature type="domain" description="Pilus formation protein N-terminal" evidence="4">
    <location>
        <begin position="48"/>
        <end position="115"/>
    </location>
</feature>
<dbReference type="AlphaFoldDB" id="A0AAQ1KI86"/>
<comment type="similarity">
    <text evidence="1">Belongs to the bacterial secretin family.</text>
</comment>
<dbReference type="EMBL" id="FOLS01000025">
    <property type="protein sequence ID" value="SFD42554.1"/>
    <property type="molecule type" value="Genomic_DNA"/>
</dbReference>
<gene>
    <name evidence="5" type="ORF">SAMN05216577_12592</name>
</gene>
<evidence type="ECO:0000256" key="2">
    <source>
        <dbReference type="SAM" id="SignalP"/>
    </source>
</evidence>
<keyword evidence="6" id="KW-1185">Reference proteome</keyword>